<dbReference type="OrthoDB" id="9804926at2"/>
<comment type="caution">
    <text evidence="5">The sequence shown here is derived from an EMBL/GenBank/DDBJ whole genome shotgun (WGS) entry which is preliminary data.</text>
</comment>
<dbReference type="InterPro" id="IPR054613">
    <property type="entry name" value="Peptidase_S78_dom"/>
</dbReference>
<keyword evidence="2 5" id="KW-0645">Protease</keyword>
<evidence type="ECO:0000256" key="1">
    <source>
        <dbReference type="ARBA" id="ARBA00022612"/>
    </source>
</evidence>
<sequence>MEYAGSPFEIKQLSDSGAIEGLLAGFGNVDHGGDKLLPGCLTKTLASRSAPLPMLLHHDMQRPIGAWKEWQERSEGLYVKGALTLATRDAQEAHALAKDGALTGLSIGWKPTKTTHDAKGVRLVSEAELFEGSLVAIPMNDATRVTAVKAITGPRDIAELLQESGLSSRRAKAAAGAAWKAINEHQDETQADAELAAILTKATARLANIGRN</sequence>
<dbReference type="GO" id="GO:0006508">
    <property type="term" value="P:proteolysis"/>
    <property type="evidence" value="ECO:0007669"/>
    <property type="project" value="UniProtKB-KW"/>
</dbReference>
<dbReference type="Pfam" id="PF04586">
    <property type="entry name" value="Peptidase_S78"/>
    <property type="match status" value="1"/>
</dbReference>
<evidence type="ECO:0000259" key="4">
    <source>
        <dbReference type="Pfam" id="PF04586"/>
    </source>
</evidence>
<protein>
    <submittedName>
        <fullName evidence="5">HK97 family phage prohead protease</fullName>
    </submittedName>
</protein>
<organism evidence="5 6">
    <name type="scientific">Allosphingosinicella deserti</name>
    <dbReference type="NCBI Taxonomy" id="2116704"/>
    <lineage>
        <taxon>Bacteria</taxon>
        <taxon>Pseudomonadati</taxon>
        <taxon>Pseudomonadota</taxon>
        <taxon>Alphaproteobacteria</taxon>
        <taxon>Sphingomonadales</taxon>
        <taxon>Sphingomonadaceae</taxon>
        <taxon>Allosphingosinicella</taxon>
    </lineage>
</organism>
<feature type="domain" description="Prohead serine protease" evidence="4">
    <location>
        <begin position="11"/>
        <end position="148"/>
    </location>
</feature>
<evidence type="ECO:0000256" key="2">
    <source>
        <dbReference type="ARBA" id="ARBA00022670"/>
    </source>
</evidence>
<dbReference type="GO" id="GO:0008233">
    <property type="term" value="F:peptidase activity"/>
    <property type="evidence" value="ECO:0007669"/>
    <property type="project" value="UniProtKB-KW"/>
</dbReference>
<accession>A0A2P7QW05</accession>
<name>A0A2P7QW05_9SPHN</name>
<dbReference type="NCBIfam" id="TIGR01543">
    <property type="entry name" value="proheadase_HK97"/>
    <property type="match status" value="1"/>
</dbReference>
<keyword evidence="6" id="KW-1185">Reference proteome</keyword>
<dbReference type="Proteomes" id="UP000241167">
    <property type="component" value="Unassembled WGS sequence"/>
</dbReference>
<evidence type="ECO:0000313" key="5">
    <source>
        <dbReference type="EMBL" id="PSJ42152.1"/>
    </source>
</evidence>
<proteinExistence type="predicted"/>
<dbReference type="AlphaFoldDB" id="A0A2P7QW05"/>
<evidence type="ECO:0000256" key="3">
    <source>
        <dbReference type="ARBA" id="ARBA00022801"/>
    </source>
</evidence>
<reference evidence="5 6" key="1">
    <citation type="submission" date="2018-03" db="EMBL/GenBank/DDBJ databases">
        <title>The draft genome of Sphingosinicella sp. GL-C-18.</title>
        <authorList>
            <person name="Liu L."/>
            <person name="Li L."/>
            <person name="Liang L."/>
            <person name="Zhang X."/>
            <person name="Wang T."/>
        </authorList>
    </citation>
    <scope>NUCLEOTIDE SEQUENCE [LARGE SCALE GENOMIC DNA]</scope>
    <source>
        <strain evidence="5 6">GL-C-18</strain>
    </source>
</reference>
<dbReference type="RefSeq" id="WP_106512319.1">
    <property type="nucleotide sequence ID" value="NZ_PXYI01000002.1"/>
</dbReference>
<keyword evidence="1" id="KW-1188">Viral release from host cell</keyword>
<dbReference type="InterPro" id="IPR006433">
    <property type="entry name" value="Prohead_protease"/>
</dbReference>
<gene>
    <name evidence="5" type="ORF">C7I55_07920</name>
</gene>
<keyword evidence="3" id="KW-0378">Hydrolase</keyword>
<dbReference type="EMBL" id="PXYI01000002">
    <property type="protein sequence ID" value="PSJ42152.1"/>
    <property type="molecule type" value="Genomic_DNA"/>
</dbReference>
<evidence type="ECO:0000313" key="6">
    <source>
        <dbReference type="Proteomes" id="UP000241167"/>
    </source>
</evidence>